<comment type="caution">
    <text evidence="1">The sequence shown here is derived from an EMBL/GenBank/DDBJ whole genome shotgun (WGS) entry which is preliminary data.</text>
</comment>
<evidence type="ECO:0000313" key="1">
    <source>
        <dbReference type="EMBL" id="OTY20597.1"/>
    </source>
</evidence>
<name>A0A243AI54_BACTU</name>
<evidence type="ECO:0000313" key="2">
    <source>
        <dbReference type="Proteomes" id="UP000194860"/>
    </source>
</evidence>
<dbReference type="EMBL" id="NFDG01000093">
    <property type="protein sequence ID" value="OTY20597.1"/>
    <property type="molecule type" value="Genomic_DNA"/>
</dbReference>
<organism evidence="1 2">
    <name type="scientific">Bacillus thuringiensis serovar navarrensis</name>
    <dbReference type="NCBI Taxonomy" id="339658"/>
    <lineage>
        <taxon>Bacteria</taxon>
        <taxon>Bacillati</taxon>
        <taxon>Bacillota</taxon>
        <taxon>Bacilli</taxon>
        <taxon>Bacillales</taxon>
        <taxon>Bacillaceae</taxon>
        <taxon>Bacillus</taxon>
        <taxon>Bacillus cereus group</taxon>
    </lineage>
</organism>
<dbReference type="Proteomes" id="UP000194860">
    <property type="component" value="Unassembled WGS sequence"/>
</dbReference>
<accession>A0A243AI54</accession>
<protein>
    <submittedName>
        <fullName evidence="1">Uncharacterized protein</fullName>
    </submittedName>
</protein>
<dbReference type="AlphaFoldDB" id="A0A243AI54"/>
<gene>
    <name evidence="1" type="ORF">BK732_12495</name>
</gene>
<sequence>MKCPQKVRHIISFISGLVNISDETNPFMNEFLLESQDLNGDGIIEFSTSVRPKGWGEYPYAEIPLFEQYVQWKGNTEFRPIEERYVNIEQGYFITIPKNLVGEITIQAGSKNTQHFLYTDTDEKWLEVHTFDAKVWPKAKNYEAAVKQIYMWYAVPKQLKYQKPKSYIKPIAEYHHE</sequence>
<proteinExistence type="predicted"/>
<reference evidence="1 2" key="1">
    <citation type="submission" date="2016-10" db="EMBL/GenBank/DDBJ databases">
        <title>Comparative genomics of Bacillus thuringiensis reveals a path to pathogens against multiple invertebrate hosts.</title>
        <authorList>
            <person name="Zheng J."/>
            <person name="Gao Q."/>
            <person name="Liu H."/>
            <person name="Peng D."/>
            <person name="Ruan L."/>
            <person name="Sun M."/>
        </authorList>
    </citation>
    <scope>NUCLEOTIDE SEQUENCE [LARGE SCALE GENOMIC DNA]</scope>
    <source>
        <strain evidence="1">BGSC 4BM1</strain>
    </source>
</reference>